<dbReference type="GO" id="GO:0008010">
    <property type="term" value="F:structural constituent of chitin-based larval cuticle"/>
    <property type="evidence" value="ECO:0007669"/>
    <property type="project" value="TreeGrafter"/>
</dbReference>
<organism evidence="4 5">
    <name type="scientific">Phlebotomus papatasi</name>
    <name type="common">Sandfly</name>
    <dbReference type="NCBI Taxonomy" id="29031"/>
    <lineage>
        <taxon>Eukaryota</taxon>
        <taxon>Metazoa</taxon>
        <taxon>Ecdysozoa</taxon>
        <taxon>Arthropoda</taxon>
        <taxon>Hexapoda</taxon>
        <taxon>Insecta</taxon>
        <taxon>Pterygota</taxon>
        <taxon>Neoptera</taxon>
        <taxon>Endopterygota</taxon>
        <taxon>Diptera</taxon>
        <taxon>Nematocera</taxon>
        <taxon>Psychodoidea</taxon>
        <taxon>Psychodidae</taxon>
        <taxon>Phlebotomus</taxon>
        <taxon>Phlebotomus</taxon>
    </lineage>
</organism>
<dbReference type="InterPro" id="IPR050468">
    <property type="entry name" value="Cuticle_Struct_Prot"/>
</dbReference>
<dbReference type="VEuPathDB" id="VectorBase:PPAI002332"/>
<evidence type="ECO:0000256" key="3">
    <source>
        <dbReference type="SAM" id="SignalP"/>
    </source>
</evidence>
<dbReference type="GO" id="GO:0062129">
    <property type="term" value="C:chitin-based extracellular matrix"/>
    <property type="evidence" value="ECO:0007669"/>
    <property type="project" value="TreeGrafter"/>
</dbReference>
<dbReference type="Proteomes" id="UP000092462">
    <property type="component" value="Unassembled WGS sequence"/>
</dbReference>
<feature type="compositionally biased region" description="Basic and acidic residues" evidence="2">
    <location>
        <begin position="183"/>
        <end position="204"/>
    </location>
</feature>
<dbReference type="PRINTS" id="PR00947">
    <property type="entry name" value="CUTICLE"/>
</dbReference>
<dbReference type="AlphaFoldDB" id="A0A1B0GMF2"/>
<evidence type="ECO:0000256" key="1">
    <source>
        <dbReference type="ARBA" id="ARBA00022460"/>
    </source>
</evidence>
<dbReference type="PANTHER" id="PTHR10380">
    <property type="entry name" value="CUTICLE PROTEIN"/>
    <property type="match status" value="1"/>
</dbReference>
<sequence length="214" mass="24503">IVFALCLVALSAGERRFVRQAPFGQPQPQAFQQQQQQQRASRQNQPQQPLPEERAAREYSQQPQQNQLLRQETTTWIPILKYNKEQGNDGSYKTQYETGNNIVAEETGYLKDFNENTPNGVLVQHGSYSYTAPDGQVVNVEYTADEGGFRATGEHIPTPPPIPEEIQKGLEQIYEGIRLNQEREAKEAKENPAEYAKKQEERARLNYNGQYYPN</sequence>
<feature type="region of interest" description="Disordered" evidence="2">
    <location>
        <begin position="183"/>
        <end position="214"/>
    </location>
</feature>
<feature type="chain" id="PRO_5043310148" description="Endocuticle structural glycoprotein SgAbd-2" evidence="3">
    <location>
        <begin position="21"/>
        <end position="214"/>
    </location>
</feature>
<name>A0A1B0GMF2_PHLPP</name>
<feature type="region of interest" description="Disordered" evidence="2">
    <location>
        <begin position="25"/>
        <end position="70"/>
    </location>
</feature>
<dbReference type="InterPro" id="IPR000618">
    <property type="entry name" value="Insect_cuticle"/>
</dbReference>
<dbReference type="InterPro" id="IPR031311">
    <property type="entry name" value="CHIT_BIND_RR_consensus"/>
</dbReference>
<dbReference type="EnsemblMetazoa" id="PPAI002332-RA">
    <property type="protein sequence ID" value="PPAI002332-PA"/>
    <property type="gene ID" value="PPAI002332"/>
</dbReference>
<dbReference type="EMBL" id="AJVK01024482">
    <property type="status" value="NOT_ANNOTATED_CDS"/>
    <property type="molecule type" value="Genomic_DNA"/>
</dbReference>
<keyword evidence="3" id="KW-0732">Signal</keyword>
<dbReference type="VEuPathDB" id="VectorBase:PPAPM1_003915"/>
<proteinExistence type="predicted"/>
<evidence type="ECO:0000313" key="4">
    <source>
        <dbReference type="EnsemblMetazoa" id="PPAI002332-PA"/>
    </source>
</evidence>
<feature type="compositionally biased region" description="Low complexity" evidence="2">
    <location>
        <begin position="61"/>
        <end position="70"/>
    </location>
</feature>
<feature type="signal peptide" evidence="3">
    <location>
        <begin position="1"/>
        <end position="20"/>
    </location>
</feature>
<evidence type="ECO:0000313" key="5">
    <source>
        <dbReference type="Proteomes" id="UP000092462"/>
    </source>
</evidence>
<dbReference type="Pfam" id="PF00379">
    <property type="entry name" value="Chitin_bind_4"/>
    <property type="match status" value="1"/>
</dbReference>
<evidence type="ECO:0000256" key="2">
    <source>
        <dbReference type="SAM" id="MobiDB-lite"/>
    </source>
</evidence>
<feature type="compositionally biased region" description="Low complexity" evidence="2">
    <location>
        <begin position="25"/>
        <end position="47"/>
    </location>
</feature>
<accession>A0A1B0GMF2</accession>
<keyword evidence="1" id="KW-0193">Cuticle</keyword>
<evidence type="ECO:0008006" key="6">
    <source>
        <dbReference type="Google" id="ProtNLM"/>
    </source>
</evidence>
<dbReference type="PROSITE" id="PS51155">
    <property type="entry name" value="CHIT_BIND_RR_2"/>
    <property type="match status" value="1"/>
</dbReference>
<reference evidence="4" key="1">
    <citation type="submission" date="2022-08" db="UniProtKB">
        <authorList>
            <consortium name="EnsemblMetazoa"/>
        </authorList>
    </citation>
    <scope>IDENTIFICATION</scope>
    <source>
        <strain evidence="4">Israel</strain>
    </source>
</reference>
<dbReference type="PROSITE" id="PS00233">
    <property type="entry name" value="CHIT_BIND_RR_1"/>
    <property type="match status" value="1"/>
</dbReference>
<dbReference type="PANTHER" id="PTHR10380:SF109">
    <property type="entry name" value="CUTICULAR PROTEIN 49AH"/>
    <property type="match status" value="1"/>
</dbReference>
<protein>
    <recommendedName>
        <fullName evidence="6">Endocuticle structural glycoprotein SgAbd-2</fullName>
    </recommendedName>
</protein>
<keyword evidence="5" id="KW-1185">Reference proteome</keyword>